<accession>A0A1G5FF83</accession>
<keyword evidence="3" id="KW-1185">Reference proteome</keyword>
<proteinExistence type="predicted"/>
<dbReference type="AlphaFoldDB" id="A0A1G5FF83"/>
<evidence type="ECO:0000256" key="1">
    <source>
        <dbReference type="SAM" id="Phobius"/>
    </source>
</evidence>
<evidence type="ECO:0000313" key="3">
    <source>
        <dbReference type="Proteomes" id="UP000198636"/>
    </source>
</evidence>
<dbReference type="Proteomes" id="UP000198636">
    <property type="component" value="Unassembled WGS sequence"/>
</dbReference>
<feature type="transmembrane region" description="Helical" evidence="1">
    <location>
        <begin position="431"/>
        <end position="454"/>
    </location>
</feature>
<keyword evidence="1" id="KW-0472">Membrane</keyword>
<sequence length="552" mass="63437">MEHTKILKILDAFKWVYGKLGVNYPIMRKILQVKLMMDERRTPTILINNNTNAEEGNMFAKSLLMYGIWGIIIMLFIFPPFPLFYKMNIIIGMILFLVMSVMISDYSSVLLDIKEKNILNPKPIDNRTINAAKTTHIIIYMFMIILACAAPTLIAGTIKYGVTFGIVFSLQLFLIAGLIMFFTSLLYFFILFFFDGEKLKDIINYFQIILAVAMILAYQLIGRIFVIFDFNISFTPAWWNYLLPSTWFAAQYTLFIEGNYASHYIIFSLAGLFIPLITMVIYYKVASPYFEGYLQKLNNNSGDTIRKYNIKKPSKFVKLLCPNKTQEVFYIFTKNMIKKERALKLKIYPNIAFAAVLPFLMFMRGLDAGSFPEFLSIIREGRNYLSMYMSTALLIASYPIISTSENNKAAWIYKTLPIKNLSAVYKGSIKCFIATIVLPVFLFVSLVFTLIYGIDIIGHIAIIFISSLITLLFIFSMIGKELPFSQDFQYVKHSSISSFFGTAFIIGISAAIHWIIASRGYNIIPYLILVSIFLIVLWIITFNKIEKSLKYN</sequence>
<feature type="transmembrane region" description="Helical" evidence="1">
    <location>
        <begin position="63"/>
        <end position="83"/>
    </location>
</feature>
<dbReference type="RefSeq" id="WP_091541582.1">
    <property type="nucleotide sequence ID" value="NZ_FMUS01000007.1"/>
</dbReference>
<dbReference type="EMBL" id="FMUS01000007">
    <property type="protein sequence ID" value="SCY37906.1"/>
    <property type="molecule type" value="Genomic_DNA"/>
</dbReference>
<protein>
    <recommendedName>
        <fullName evidence="4">ABC-2 type transport system permease protein</fullName>
    </recommendedName>
</protein>
<organism evidence="2 3">
    <name type="scientific">Alkaliphilus peptidifermentans DSM 18978</name>
    <dbReference type="NCBI Taxonomy" id="1120976"/>
    <lineage>
        <taxon>Bacteria</taxon>
        <taxon>Bacillati</taxon>
        <taxon>Bacillota</taxon>
        <taxon>Clostridia</taxon>
        <taxon>Peptostreptococcales</taxon>
        <taxon>Natronincolaceae</taxon>
        <taxon>Alkaliphilus</taxon>
    </lineage>
</organism>
<feature type="transmembrane region" description="Helical" evidence="1">
    <location>
        <begin position="206"/>
        <end position="228"/>
    </location>
</feature>
<feature type="transmembrane region" description="Helical" evidence="1">
    <location>
        <begin position="499"/>
        <end position="517"/>
    </location>
</feature>
<feature type="transmembrane region" description="Helical" evidence="1">
    <location>
        <begin position="460"/>
        <end position="478"/>
    </location>
</feature>
<feature type="transmembrane region" description="Helical" evidence="1">
    <location>
        <begin position="137"/>
        <end position="158"/>
    </location>
</feature>
<feature type="transmembrane region" description="Helical" evidence="1">
    <location>
        <begin position="170"/>
        <end position="194"/>
    </location>
</feature>
<evidence type="ECO:0000313" key="2">
    <source>
        <dbReference type="EMBL" id="SCY37906.1"/>
    </source>
</evidence>
<reference evidence="2 3" key="1">
    <citation type="submission" date="2016-10" db="EMBL/GenBank/DDBJ databases">
        <authorList>
            <person name="de Groot N.N."/>
        </authorList>
    </citation>
    <scope>NUCLEOTIDE SEQUENCE [LARGE SCALE GENOMIC DNA]</scope>
    <source>
        <strain evidence="2 3">DSM 18978</strain>
    </source>
</reference>
<evidence type="ECO:0008006" key="4">
    <source>
        <dbReference type="Google" id="ProtNLM"/>
    </source>
</evidence>
<feature type="transmembrane region" description="Helical" evidence="1">
    <location>
        <begin position="264"/>
        <end position="283"/>
    </location>
</feature>
<keyword evidence="1" id="KW-1133">Transmembrane helix</keyword>
<feature type="transmembrane region" description="Helical" evidence="1">
    <location>
        <begin position="347"/>
        <end position="364"/>
    </location>
</feature>
<feature type="transmembrane region" description="Helical" evidence="1">
    <location>
        <begin position="89"/>
        <end position="111"/>
    </location>
</feature>
<keyword evidence="1" id="KW-0812">Transmembrane</keyword>
<dbReference type="OrthoDB" id="2659138at2"/>
<name>A0A1G5FF83_9FIRM</name>
<feature type="transmembrane region" description="Helical" evidence="1">
    <location>
        <begin position="523"/>
        <end position="542"/>
    </location>
</feature>
<gene>
    <name evidence="2" type="ORF">SAMN03080606_01399</name>
</gene>
<dbReference type="STRING" id="1120976.SAMN03080606_01399"/>